<reference evidence="3 4" key="1">
    <citation type="submission" date="2010-08" db="EMBL/GenBank/DDBJ databases">
        <authorList>
            <consortium name="US DOE Joint Genome Institute (JGI-PGF)"/>
            <person name="Lucas S."/>
            <person name="Copeland A."/>
            <person name="Lapidus A."/>
            <person name="Cheng J.-F."/>
            <person name="Bruce D."/>
            <person name="Goodwin L."/>
            <person name="Pitluck S."/>
            <person name="Land M.L."/>
            <person name="Hauser L."/>
            <person name="Chang Y.-J."/>
            <person name="Anderson I.J."/>
            <person name="Johnson E."/>
            <person name="Mulhopadhyay B."/>
            <person name="Kyrpides N."/>
            <person name="Woyke T.J."/>
        </authorList>
    </citation>
    <scope>NUCLEOTIDE SEQUENCE [LARGE SCALE GENOMIC DNA]</scope>
    <source>
        <strain evidence="3 4">6</strain>
    </source>
</reference>
<dbReference type="SUPFAM" id="SSF141868">
    <property type="entry name" value="EAL domain-like"/>
    <property type="match status" value="1"/>
</dbReference>
<dbReference type="InterPro" id="IPR043128">
    <property type="entry name" value="Rev_trsase/Diguanyl_cyclase"/>
</dbReference>
<dbReference type="Proteomes" id="UP000005753">
    <property type="component" value="Chromosome"/>
</dbReference>
<dbReference type="SMART" id="SM00052">
    <property type="entry name" value="EAL"/>
    <property type="match status" value="1"/>
</dbReference>
<keyword evidence="4" id="KW-1185">Reference proteome</keyword>
<proteinExistence type="predicted"/>
<gene>
    <name evidence="3" type="ORF">EubceDRAFT1_0517</name>
</gene>
<sequence>MLRGIASAYRDNPEYYTREVNRINLRTLYLLPVIGIPASIFNIVAHAIMMRQASQRNGYLLLAYYVFIFILTRCRPMKDFRRGTLYIYLVQVPVYIMTILSGTVLDPKYQALTFLLYILAFPPFILDRPIRVIGYSSFWMLLMLALSFGCKERTTFRGDLMHVIQVYCLLLGTILVILDSRFKILMRHLETIRFSESDELTGLLNRKYFVRNAERRIKSGDEEGDIYFLSLDIKNMSRYNEICGYTEGNYLLMRIAARLKKEFPKGLVSRFDEDHFYVMAGREETDQALMNLTENPLVGSTGKEVQMKIGVYPYVVGDAVGTACDRASIACKNTEKGKLVRWYNRQLKEDYEFRQYLLDHFQDALKEEEFVVYYQPIVRLYSGETCSEEALVRWIDKTRGMIPPGQFIPLLEENNLSADLDLYVIRHVVQEFAIKRESGLVNTPVSVNLSRMDFISHDMPALISEILEESHIPHDRLIIEITESSFAMGNELLTGVLNEFHRRGFRVWMDDFGSGYSSLNLLAEFRFDMVKFDMRFVRNLAEGSTCQMILEKMVELVDSLGIGTLIEGVENPEQRELLRQIGGQRIQGYLYSKPRPLSQIIWNAEHGGELVYENPERAQYYDDISKVSLRKPLQFDLSDENSGKEVELPAEVIEIDRDENIRILRMNDRHRMLNQTLGLVNEKGEQDMSVKLKAEFVAHLREAAQTKVWESVDSEINPYQNRSTSLFIHYISEDRLTGNVAFLLVVV</sequence>
<dbReference type="STRING" id="633697.EubceDRAFT1_0517"/>
<feature type="domain" description="EAL" evidence="2">
    <location>
        <begin position="354"/>
        <end position="608"/>
    </location>
</feature>
<dbReference type="Gene3D" id="3.20.20.450">
    <property type="entry name" value="EAL domain"/>
    <property type="match status" value="1"/>
</dbReference>
<dbReference type="SUPFAM" id="SSF55073">
    <property type="entry name" value="Nucleotide cyclase"/>
    <property type="match status" value="1"/>
</dbReference>
<dbReference type="Pfam" id="PF00563">
    <property type="entry name" value="EAL"/>
    <property type="match status" value="1"/>
</dbReference>
<dbReference type="CDD" id="cd01948">
    <property type="entry name" value="EAL"/>
    <property type="match status" value="1"/>
</dbReference>
<keyword evidence="1" id="KW-0472">Membrane</keyword>
<dbReference type="InterPro" id="IPR029787">
    <property type="entry name" value="Nucleotide_cyclase"/>
</dbReference>
<feature type="transmembrane region" description="Helical" evidence="1">
    <location>
        <begin position="160"/>
        <end position="178"/>
    </location>
</feature>
<dbReference type="InterPro" id="IPR035919">
    <property type="entry name" value="EAL_sf"/>
</dbReference>
<name>I5ARE3_EUBC6</name>
<evidence type="ECO:0000256" key="1">
    <source>
        <dbReference type="SAM" id="Phobius"/>
    </source>
</evidence>
<evidence type="ECO:0000259" key="2">
    <source>
        <dbReference type="PROSITE" id="PS50883"/>
    </source>
</evidence>
<feature type="transmembrane region" description="Helical" evidence="1">
    <location>
        <begin position="85"/>
        <end position="103"/>
    </location>
</feature>
<protein>
    <submittedName>
        <fullName evidence="3">EAL domain-containing protein</fullName>
    </submittedName>
</protein>
<accession>I5ARE3</accession>
<dbReference type="SMART" id="SM00267">
    <property type="entry name" value="GGDEF"/>
    <property type="match status" value="1"/>
</dbReference>
<feature type="transmembrane region" description="Helical" evidence="1">
    <location>
        <begin position="28"/>
        <end position="50"/>
    </location>
</feature>
<reference evidence="3 4" key="2">
    <citation type="submission" date="2012-02" db="EMBL/GenBank/DDBJ databases">
        <title>Improved High-Quality Draft sequence of Eubacterium cellulosolvens 6.</title>
        <authorList>
            <consortium name="US DOE Joint Genome Institute"/>
            <person name="Lucas S."/>
            <person name="Han J."/>
            <person name="Lapidus A."/>
            <person name="Cheng J.-F."/>
            <person name="Goodwin L."/>
            <person name="Pitluck S."/>
            <person name="Peters L."/>
            <person name="Mikhailova N."/>
            <person name="Gu W."/>
            <person name="Detter J.C."/>
            <person name="Han C."/>
            <person name="Tapia R."/>
            <person name="Land M."/>
            <person name="Hauser L."/>
            <person name="Kyrpides N."/>
            <person name="Ivanova N."/>
            <person name="Pagani I."/>
            <person name="Johnson E."/>
            <person name="Mukhopadhyay B."/>
            <person name="Anderson I."/>
            <person name="Woyke T."/>
        </authorList>
    </citation>
    <scope>NUCLEOTIDE SEQUENCE [LARGE SCALE GENOMIC DNA]</scope>
    <source>
        <strain evidence="3 4">6</strain>
    </source>
</reference>
<dbReference type="EMBL" id="CM001487">
    <property type="protein sequence ID" value="EIM56366.1"/>
    <property type="molecule type" value="Genomic_DNA"/>
</dbReference>
<dbReference type="Gene3D" id="3.30.70.270">
    <property type="match status" value="1"/>
</dbReference>
<dbReference type="eggNOG" id="COG2200">
    <property type="taxonomic scope" value="Bacteria"/>
</dbReference>
<evidence type="ECO:0000313" key="3">
    <source>
        <dbReference type="EMBL" id="EIM56366.1"/>
    </source>
</evidence>
<feature type="transmembrane region" description="Helical" evidence="1">
    <location>
        <begin position="132"/>
        <end position="148"/>
    </location>
</feature>
<dbReference type="InterPro" id="IPR001633">
    <property type="entry name" value="EAL_dom"/>
</dbReference>
<dbReference type="OrthoDB" id="9762141at2"/>
<dbReference type="AlphaFoldDB" id="I5ARE3"/>
<dbReference type="PROSITE" id="PS50883">
    <property type="entry name" value="EAL"/>
    <property type="match status" value="1"/>
</dbReference>
<dbReference type="GO" id="GO:0071111">
    <property type="term" value="F:cyclic-guanylate-specific phosphodiesterase activity"/>
    <property type="evidence" value="ECO:0007669"/>
    <property type="project" value="InterPro"/>
</dbReference>
<dbReference type="HOGENOM" id="CLU_372033_0_0_9"/>
<dbReference type="Pfam" id="PF00990">
    <property type="entry name" value="GGDEF"/>
    <property type="match status" value="1"/>
</dbReference>
<keyword evidence="1" id="KW-0812">Transmembrane</keyword>
<feature type="transmembrane region" description="Helical" evidence="1">
    <location>
        <begin position="56"/>
        <end position="73"/>
    </location>
</feature>
<dbReference type="PANTHER" id="PTHR33121:SF71">
    <property type="entry name" value="OXYGEN SENSOR PROTEIN DOSP"/>
    <property type="match status" value="1"/>
</dbReference>
<evidence type="ECO:0000313" key="4">
    <source>
        <dbReference type="Proteomes" id="UP000005753"/>
    </source>
</evidence>
<dbReference type="InterPro" id="IPR050706">
    <property type="entry name" value="Cyclic-di-GMP_PDE-like"/>
</dbReference>
<organism evidence="3 4">
    <name type="scientific">Eubacterium cellulosolvens (strain ATCC 43171 / JCM 9499 / 6)</name>
    <name type="common">Cillobacterium cellulosolvens</name>
    <dbReference type="NCBI Taxonomy" id="633697"/>
    <lineage>
        <taxon>Bacteria</taxon>
        <taxon>Bacillati</taxon>
        <taxon>Bacillota</taxon>
        <taxon>Clostridia</taxon>
        <taxon>Eubacteriales</taxon>
        <taxon>Eubacteriaceae</taxon>
        <taxon>Eubacterium</taxon>
    </lineage>
</organism>
<keyword evidence="1" id="KW-1133">Transmembrane helix</keyword>
<dbReference type="PANTHER" id="PTHR33121">
    <property type="entry name" value="CYCLIC DI-GMP PHOSPHODIESTERASE PDEF"/>
    <property type="match status" value="1"/>
</dbReference>
<dbReference type="InterPro" id="IPR000160">
    <property type="entry name" value="GGDEF_dom"/>
</dbReference>